<organism evidence="6 7">
    <name type="scientific">Cytospora mali</name>
    <name type="common">Apple Valsa canker fungus</name>
    <name type="synonym">Valsa mali</name>
    <dbReference type="NCBI Taxonomy" id="578113"/>
    <lineage>
        <taxon>Eukaryota</taxon>
        <taxon>Fungi</taxon>
        <taxon>Dikarya</taxon>
        <taxon>Ascomycota</taxon>
        <taxon>Pezizomycotina</taxon>
        <taxon>Sordariomycetes</taxon>
        <taxon>Sordariomycetidae</taxon>
        <taxon>Diaporthales</taxon>
        <taxon>Cytosporaceae</taxon>
        <taxon>Cytospora</taxon>
    </lineage>
</organism>
<dbReference type="OrthoDB" id="447251at2759"/>
<dbReference type="NCBIfam" id="TIGR00229">
    <property type="entry name" value="sensory_box"/>
    <property type="match status" value="1"/>
</dbReference>
<dbReference type="PROSITE" id="PS50112">
    <property type="entry name" value="PAS"/>
    <property type="match status" value="1"/>
</dbReference>
<evidence type="ECO:0000313" key="7">
    <source>
        <dbReference type="Proteomes" id="UP000078576"/>
    </source>
</evidence>
<dbReference type="InterPro" id="IPR000014">
    <property type="entry name" value="PAS"/>
</dbReference>
<keyword evidence="7" id="KW-1185">Reference proteome</keyword>
<dbReference type="SUPFAM" id="SSF55785">
    <property type="entry name" value="PYP-like sensor domain (PAS domain)"/>
    <property type="match status" value="1"/>
</dbReference>
<keyword evidence="1" id="KW-0285">Flavoprotein</keyword>
<reference evidence="7" key="1">
    <citation type="submission" date="2014-12" db="EMBL/GenBank/DDBJ databases">
        <title>Genome Sequence of Valsa Canker Pathogens Uncovers a Specific Adaption of Colonization on Woody Bark.</title>
        <authorList>
            <person name="Yin Z."/>
            <person name="Liu H."/>
            <person name="Gao X."/>
            <person name="Li Z."/>
            <person name="Song N."/>
            <person name="Ke X."/>
            <person name="Dai Q."/>
            <person name="Wu Y."/>
            <person name="Sun Y."/>
            <person name="Xu J.-R."/>
            <person name="Kang Z.K."/>
            <person name="Wang L."/>
            <person name="Huang L."/>
        </authorList>
    </citation>
    <scope>NUCLEOTIDE SEQUENCE [LARGE SCALE GENOMIC DNA]</scope>
    <source>
        <strain evidence="7">SXYL134</strain>
    </source>
</reference>
<name>A0A194UMW5_CYTMA</name>
<evidence type="ECO:0000256" key="2">
    <source>
        <dbReference type="ARBA" id="ARBA00022643"/>
    </source>
</evidence>
<feature type="compositionally biased region" description="Low complexity" evidence="4">
    <location>
        <begin position="28"/>
        <end position="41"/>
    </location>
</feature>
<evidence type="ECO:0000313" key="6">
    <source>
        <dbReference type="EMBL" id="KUI53002.1"/>
    </source>
</evidence>
<keyword evidence="3" id="KW-0157">Chromophore</keyword>
<evidence type="ECO:0000256" key="3">
    <source>
        <dbReference type="ARBA" id="ARBA00022991"/>
    </source>
</evidence>
<evidence type="ECO:0000256" key="4">
    <source>
        <dbReference type="SAM" id="MobiDB-lite"/>
    </source>
</evidence>
<dbReference type="CDD" id="cd00130">
    <property type="entry name" value="PAS"/>
    <property type="match status" value="1"/>
</dbReference>
<dbReference type="STRING" id="694573.A0A194UMW5"/>
<dbReference type="PANTHER" id="PTHR47429">
    <property type="entry name" value="PROTEIN TWIN LOV 1"/>
    <property type="match status" value="1"/>
</dbReference>
<feature type="region of interest" description="Disordered" evidence="4">
    <location>
        <begin position="19"/>
        <end position="41"/>
    </location>
</feature>
<evidence type="ECO:0000259" key="5">
    <source>
        <dbReference type="PROSITE" id="PS50112"/>
    </source>
</evidence>
<proteinExistence type="predicted"/>
<accession>A0A194UMW5</accession>
<dbReference type="Gene3D" id="3.30.450.20">
    <property type="entry name" value="PAS domain"/>
    <property type="match status" value="1"/>
</dbReference>
<protein>
    <submittedName>
        <fullName evidence="6">White collar 1 protein</fullName>
    </submittedName>
</protein>
<dbReference type="GO" id="GO:0005634">
    <property type="term" value="C:nucleus"/>
    <property type="evidence" value="ECO:0007669"/>
    <property type="project" value="TreeGrafter"/>
</dbReference>
<dbReference type="PANTHER" id="PTHR47429:SF7">
    <property type="entry name" value="GATA-FACTOR"/>
    <property type="match status" value="1"/>
</dbReference>
<sequence length="146" mass="16046">MMNPWETCALEYRFTEKDKKQDVQPAQPTTTTTTTTTKTTGTPGTTDTLFYPGLYCPSGLDVMTVLLRIFARPNPEIDLGPVDSSVALVVCDLAAPDTPIVYVSDPFLELTGYRADEVVGRNCRFLQAPGGRVKPHSARKHVPTQQ</sequence>
<gene>
    <name evidence="6" type="ORF">VP1G_00487</name>
</gene>
<keyword evidence="2" id="KW-0288">FMN</keyword>
<dbReference type="Pfam" id="PF13426">
    <property type="entry name" value="PAS_9"/>
    <property type="match status" value="1"/>
</dbReference>
<dbReference type="EMBL" id="KN714667">
    <property type="protein sequence ID" value="KUI53002.1"/>
    <property type="molecule type" value="Genomic_DNA"/>
</dbReference>
<dbReference type="AlphaFoldDB" id="A0A194UMW5"/>
<feature type="domain" description="PAS" evidence="5">
    <location>
        <begin position="100"/>
        <end position="122"/>
    </location>
</feature>
<dbReference type="Proteomes" id="UP000078576">
    <property type="component" value="Unassembled WGS sequence"/>
</dbReference>
<dbReference type="InterPro" id="IPR035965">
    <property type="entry name" value="PAS-like_dom_sf"/>
</dbReference>
<evidence type="ECO:0000256" key="1">
    <source>
        <dbReference type="ARBA" id="ARBA00022630"/>
    </source>
</evidence>